<evidence type="ECO:0000256" key="4">
    <source>
        <dbReference type="SAM" id="Phobius"/>
    </source>
</evidence>
<feature type="transmembrane region" description="Helical" evidence="4">
    <location>
        <begin position="355"/>
        <end position="372"/>
    </location>
</feature>
<dbReference type="Pfam" id="PF13641">
    <property type="entry name" value="Glyco_tranf_2_3"/>
    <property type="match status" value="1"/>
</dbReference>
<organism evidence="6">
    <name type="scientific">Granulicella tundricola (strain ATCC BAA-1859 / DSM 23138 / MP5ACTX9)</name>
    <dbReference type="NCBI Taxonomy" id="1198114"/>
    <lineage>
        <taxon>Bacteria</taxon>
        <taxon>Pseudomonadati</taxon>
        <taxon>Acidobacteriota</taxon>
        <taxon>Terriglobia</taxon>
        <taxon>Terriglobales</taxon>
        <taxon>Acidobacteriaceae</taxon>
        <taxon>Granulicella</taxon>
    </lineage>
</organism>
<dbReference type="Gene3D" id="3.90.550.10">
    <property type="entry name" value="Spore Coat Polysaccharide Biosynthesis Protein SpsA, Chain A"/>
    <property type="match status" value="1"/>
</dbReference>
<keyword evidence="4" id="KW-0812">Transmembrane</keyword>
<accession>E8X025</accession>
<dbReference type="SUPFAM" id="SSF53448">
    <property type="entry name" value="Nucleotide-diphospho-sugar transferases"/>
    <property type="match status" value="1"/>
</dbReference>
<dbReference type="eggNOG" id="COG1215">
    <property type="taxonomic scope" value="Bacteria"/>
</dbReference>
<dbReference type="AlphaFoldDB" id="E8X025"/>
<dbReference type="HOGENOM" id="CLU_023978_1_2_0"/>
<evidence type="ECO:0000256" key="3">
    <source>
        <dbReference type="ARBA" id="ARBA00022679"/>
    </source>
</evidence>
<name>E8X025_GRATM</name>
<evidence type="ECO:0000313" key="6">
    <source>
        <dbReference type="Proteomes" id="UP000000343"/>
    </source>
</evidence>
<evidence type="ECO:0000313" key="5">
    <source>
        <dbReference type="EMBL" id="ADW68921.1"/>
    </source>
</evidence>
<protein>
    <submittedName>
        <fullName evidence="5">Glycosyl transferase family 2</fullName>
    </submittedName>
</protein>
<keyword evidence="2" id="KW-0328">Glycosyltransferase</keyword>
<dbReference type="PANTHER" id="PTHR43630">
    <property type="entry name" value="POLY-BETA-1,6-N-ACETYL-D-GLUCOSAMINE SYNTHASE"/>
    <property type="match status" value="1"/>
</dbReference>
<feature type="transmembrane region" description="Helical" evidence="4">
    <location>
        <begin position="303"/>
        <end position="322"/>
    </location>
</feature>
<dbReference type="STRING" id="1198114.AciX9_1875"/>
<keyword evidence="4" id="KW-1133">Transmembrane helix</keyword>
<dbReference type="RefSeq" id="WP_013580240.1">
    <property type="nucleotide sequence ID" value="NC_015064.1"/>
</dbReference>
<gene>
    <name evidence="5" type="ordered locus">AciX9_1875</name>
</gene>
<dbReference type="InterPro" id="IPR029044">
    <property type="entry name" value="Nucleotide-diphossugar_trans"/>
</dbReference>
<dbReference type="PANTHER" id="PTHR43630:SF1">
    <property type="entry name" value="POLY-BETA-1,6-N-ACETYL-D-GLUCOSAMINE SYNTHASE"/>
    <property type="match status" value="1"/>
</dbReference>
<proteinExistence type="inferred from homology"/>
<dbReference type="PaxDb" id="1198114-AciX9_1875"/>
<comment type="similarity">
    <text evidence="1">Belongs to the glycosyltransferase 2 family.</text>
</comment>
<evidence type="ECO:0000256" key="2">
    <source>
        <dbReference type="ARBA" id="ARBA00022676"/>
    </source>
</evidence>
<dbReference type="CDD" id="cd06438">
    <property type="entry name" value="EpsO_like"/>
    <property type="match status" value="1"/>
</dbReference>
<keyword evidence="6" id="KW-1185">Reference proteome</keyword>
<keyword evidence="4" id="KW-0472">Membrane</keyword>
<dbReference type="GO" id="GO:0016757">
    <property type="term" value="F:glycosyltransferase activity"/>
    <property type="evidence" value="ECO:0007669"/>
    <property type="project" value="UniProtKB-KW"/>
</dbReference>
<dbReference type="KEGG" id="acm:AciX9_1875"/>
<dbReference type="OrthoDB" id="9797391at2"/>
<reference evidence="6" key="1">
    <citation type="submission" date="2011-01" db="EMBL/GenBank/DDBJ databases">
        <title>Complete sequence of chromosome of Acidobacterium sp. MP5ACTX9.</title>
        <authorList>
            <consortium name="US DOE Joint Genome Institute"/>
            <person name="Lucas S."/>
            <person name="Copeland A."/>
            <person name="Lapidus A."/>
            <person name="Cheng J.-F."/>
            <person name="Goodwin L."/>
            <person name="Pitluck S."/>
            <person name="Teshima H."/>
            <person name="Detter J.C."/>
            <person name="Han C."/>
            <person name="Tapia R."/>
            <person name="Land M."/>
            <person name="Hauser L."/>
            <person name="Kyrpides N."/>
            <person name="Ivanova N."/>
            <person name="Ovchinnikova G."/>
            <person name="Pagani I."/>
            <person name="Rawat S.R."/>
            <person name="Mannisto M."/>
            <person name="Haggblom M.M."/>
            <person name="Woyke T."/>
        </authorList>
    </citation>
    <scope>NUCLEOTIDE SEQUENCE [LARGE SCALE GENOMIC DNA]</scope>
    <source>
        <strain evidence="6">MP5ACTX9</strain>
    </source>
</reference>
<dbReference type="EMBL" id="CP002480">
    <property type="protein sequence ID" value="ADW68921.1"/>
    <property type="molecule type" value="Genomic_DNA"/>
</dbReference>
<dbReference type="Proteomes" id="UP000000343">
    <property type="component" value="Chromosome"/>
</dbReference>
<sequence length="394" mass="42129">MLILHVLLILLGIALLLATLPLVIELLALSLAALLPPKPLTGSRSPESIGLTVVIPAHNEERLIVACVRSIVSSSAPNVTVLVIAHNCTDATAQCATAAGAQALILNDTIGGKGTALHYGFTQALAAGADAVLVIDADSIISANLTSAVTAALAAGSQALQCRYMVANPGNTTRTRLMSLAFLGINVLRPRGRARLGLSCGIFGNGFALSAQTLQAVPYLANSVVEDLEYHLHLIRAGIRVDFLDHASVLGEMPDTSAASSTQRARWEGGRLLMRRQWTMPLLNEVLRGRLRMIEPLLDLRSLPLATEGALLLLLLIPSFWFPFPWFGAYATLGLCTLLLYILVAATLGPEPAQTLKALAFAPGYMLWKILMIPSTRKAARKDSAWVRTERNEP</sequence>
<feature type="transmembrane region" description="Helical" evidence="4">
    <location>
        <begin position="329"/>
        <end position="349"/>
    </location>
</feature>
<keyword evidence="3 5" id="KW-0808">Transferase</keyword>
<evidence type="ECO:0000256" key="1">
    <source>
        <dbReference type="ARBA" id="ARBA00006739"/>
    </source>
</evidence>